<evidence type="ECO:0000259" key="5">
    <source>
        <dbReference type="SMART" id="SM00858"/>
    </source>
</evidence>
<keyword evidence="6" id="KW-0966">Cell projection</keyword>
<dbReference type="PANTHER" id="PTHR36307:SF1">
    <property type="entry name" value="FLAGELLA BASAL BODY P-RING FORMATION PROTEIN FLGA"/>
    <property type="match status" value="1"/>
</dbReference>
<keyword evidence="6" id="KW-0969">Cilium</keyword>
<evidence type="ECO:0000256" key="4">
    <source>
        <dbReference type="RuleBase" id="RU362063"/>
    </source>
</evidence>
<dbReference type="Gene3D" id="3.90.1210.10">
    <property type="entry name" value="Antifreeze-like/N-acetylneuraminic acid synthase C-terminal domain"/>
    <property type="match status" value="1"/>
</dbReference>
<dbReference type="NCBIfam" id="TIGR03170">
    <property type="entry name" value="flgA_cterm"/>
    <property type="match status" value="1"/>
</dbReference>
<dbReference type="InterPro" id="IPR013974">
    <property type="entry name" value="SAF"/>
</dbReference>
<comment type="subcellular location">
    <subcellularLocation>
        <location evidence="1 4">Periplasm</location>
    </subcellularLocation>
</comment>
<dbReference type="InterPro" id="IPR039246">
    <property type="entry name" value="Flagellar_FlgA"/>
</dbReference>
<dbReference type="InterPro" id="IPR041231">
    <property type="entry name" value="FlgA_N"/>
</dbReference>
<dbReference type="EMBL" id="CP005986">
    <property type="protein sequence ID" value="AIA55098.1"/>
    <property type="molecule type" value="Genomic_DNA"/>
</dbReference>
<dbReference type="SMART" id="SM00858">
    <property type="entry name" value="SAF"/>
    <property type="match status" value="1"/>
</dbReference>
<keyword evidence="2" id="KW-0732">Signal</keyword>
<dbReference type="Proteomes" id="UP000005522">
    <property type="component" value="Chromosome"/>
</dbReference>
<dbReference type="GO" id="GO:0044780">
    <property type="term" value="P:bacterial-type flagellum assembly"/>
    <property type="evidence" value="ECO:0007669"/>
    <property type="project" value="InterPro"/>
</dbReference>
<sequence>MGLAVTLLTWPVFGAATTSESAATIRQAVERFVGEQNPNHPTPADLRLGGPPAGVQYPSCQRLELSFFGTGDPYSAQTVAVQCAKPVPWTVYVPVRIVQSQKIVVAAHSLTAGTVLTAGDLALMPGNAASLAGTPLSSLSEATGRTLRFGTVAGQPITQSMLAAPIWVHGGNNVTLVAEGDGVRITTLAQAIENGHPGQSILVRNLQSGRVVRGTVTAVATVRVPF</sequence>
<gene>
    <name evidence="6" type="ORF">Acaty_c1230</name>
</gene>
<protein>
    <recommendedName>
        <fullName evidence="4">Flagella basal body P-ring formation protein FlgA</fullName>
    </recommendedName>
</protein>
<dbReference type="Pfam" id="PF17656">
    <property type="entry name" value="ChapFlgA_N"/>
    <property type="match status" value="1"/>
</dbReference>
<evidence type="ECO:0000256" key="2">
    <source>
        <dbReference type="ARBA" id="ARBA00022729"/>
    </source>
</evidence>
<comment type="function">
    <text evidence="4">Involved in the assembly process of the P-ring formation. It may associate with FlgF on the rod constituting a structure essential for the P-ring assembly or may act as a modulator protein for the P-ring assembly.</text>
</comment>
<keyword evidence="4" id="KW-1005">Bacterial flagellum biogenesis</keyword>
<keyword evidence="6" id="KW-0282">Flagellum</keyword>
<dbReference type="AlphaFoldDB" id="A0A059ZUF7"/>
<keyword evidence="3 4" id="KW-0574">Periplasm</keyword>
<dbReference type="HOGENOM" id="CLU_070510_4_1_6"/>
<comment type="similarity">
    <text evidence="4">Belongs to the FlgA family.</text>
</comment>
<proteinExistence type="inferred from homology"/>
<dbReference type="eggNOG" id="COG1261">
    <property type="taxonomic scope" value="Bacteria"/>
</dbReference>
<dbReference type="PANTHER" id="PTHR36307">
    <property type="entry name" value="FLAGELLA BASAL BODY P-RING FORMATION PROTEIN FLGA"/>
    <property type="match status" value="1"/>
</dbReference>
<dbReference type="KEGG" id="acz:Acaty_c1230"/>
<dbReference type="CDD" id="cd11614">
    <property type="entry name" value="SAF_CpaB_FlgA_like"/>
    <property type="match status" value="1"/>
</dbReference>
<reference evidence="6 7" key="1">
    <citation type="journal article" date="2009" name="J. Bacteriol.">
        <title>Draft genome sequence of the extremely acidophilic bacterium Acidithiobacillus caldus ATCC 51756 reveals metabolic versatility in the genus Acidithiobacillus.</title>
        <authorList>
            <person name="Valdes J."/>
            <person name="Quatrini R."/>
            <person name="Hallberg K."/>
            <person name="Dopson M."/>
            <person name="Valenzuela P.D."/>
            <person name="Holmes D.S."/>
        </authorList>
    </citation>
    <scope>NUCLEOTIDE SEQUENCE [LARGE SCALE GENOMIC DNA]</scope>
    <source>
        <strain evidence="7">ATCC 51756 / DSM 8584 / KU</strain>
    </source>
</reference>
<accession>A0A059ZUF7</accession>
<dbReference type="InterPro" id="IPR036732">
    <property type="entry name" value="AFP_Neu5c_C_sf"/>
</dbReference>
<evidence type="ECO:0000256" key="3">
    <source>
        <dbReference type="ARBA" id="ARBA00022764"/>
    </source>
</evidence>
<feature type="domain" description="SAF" evidence="5">
    <location>
        <begin position="101"/>
        <end position="163"/>
    </location>
</feature>
<dbReference type="SUPFAM" id="SSF51269">
    <property type="entry name" value="AFP III-like domain"/>
    <property type="match status" value="1"/>
</dbReference>
<dbReference type="Gene3D" id="2.30.30.760">
    <property type="match status" value="1"/>
</dbReference>
<evidence type="ECO:0000313" key="7">
    <source>
        <dbReference type="Proteomes" id="UP000005522"/>
    </source>
</evidence>
<dbReference type="GO" id="GO:0042597">
    <property type="term" value="C:periplasmic space"/>
    <property type="evidence" value="ECO:0007669"/>
    <property type="project" value="UniProtKB-SubCell"/>
</dbReference>
<dbReference type="InterPro" id="IPR017585">
    <property type="entry name" value="SAF_FlgA"/>
</dbReference>
<dbReference type="Pfam" id="PF13144">
    <property type="entry name" value="ChapFlgA"/>
    <property type="match status" value="1"/>
</dbReference>
<evidence type="ECO:0000313" key="6">
    <source>
        <dbReference type="EMBL" id="AIA55098.1"/>
    </source>
</evidence>
<organism evidence="6 7">
    <name type="scientific">Acidithiobacillus caldus (strain ATCC 51756 / DSM 8584 / KU)</name>
    <dbReference type="NCBI Taxonomy" id="637389"/>
    <lineage>
        <taxon>Bacteria</taxon>
        <taxon>Pseudomonadati</taxon>
        <taxon>Pseudomonadota</taxon>
        <taxon>Acidithiobacillia</taxon>
        <taxon>Acidithiobacillales</taxon>
        <taxon>Acidithiobacillaceae</taxon>
        <taxon>Acidithiobacillus</taxon>
    </lineage>
</organism>
<name>A0A059ZUF7_ACICK</name>
<evidence type="ECO:0000256" key="1">
    <source>
        <dbReference type="ARBA" id="ARBA00004418"/>
    </source>
</evidence>